<dbReference type="Gene3D" id="3.40.50.1240">
    <property type="entry name" value="Phosphoglycerate mutase-like"/>
    <property type="match status" value="1"/>
</dbReference>
<dbReference type="AlphaFoldDB" id="A0A9W6XQT0"/>
<evidence type="ECO:0000256" key="1">
    <source>
        <dbReference type="SAM" id="Phobius"/>
    </source>
</evidence>
<proteinExistence type="predicted"/>
<name>A0A9W6XQT0_9STRA</name>
<accession>A0A9W6XQT0</accession>
<keyword evidence="1" id="KW-1133">Transmembrane helix</keyword>
<feature type="transmembrane region" description="Helical" evidence="1">
    <location>
        <begin position="182"/>
        <end position="203"/>
    </location>
</feature>
<comment type="caution">
    <text evidence="2">The sequence shown here is derived from an EMBL/GenBank/DDBJ whole genome shotgun (WGS) entry which is preliminary data.</text>
</comment>
<organism evidence="2 3">
    <name type="scientific">Phytophthora fragariaefolia</name>
    <dbReference type="NCBI Taxonomy" id="1490495"/>
    <lineage>
        <taxon>Eukaryota</taxon>
        <taxon>Sar</taxon>
        <taxon>Stramenopiles</taxon>
        <taxon>Oomycota</taxon>
        <taxon>Peronosporomycetes</taxon>
        <taxon>Peronosporales</taxon>
        <taxon>Peronosporaceae</taxon>
        <taxon>Phytophthora</taxon>
    </lineage>
</organism>
<gene>
    <name evidence="2" type="ORF">Pfra01_001574800</name>
</gene>
<dbReference type="Proteomes" id="UP001165121">
    <property type="component" value="Unassembled WGS sequence"/>
</dbReference>
<keyword evidence="1" id="KW-0812">Transmembrane</keyword>
<dbReference type="SUPFAM" id="SSF53254">
    <property type="entry name" value="Phosphoglycerate mutase-like"/>
    <property type="match status" value="1"/>
</dbReference>
<dbReference type="InterPro" id="IPR029033">
    <property type="entry name" value="His_PPase_superfam"/>
</dbReference>
<reference evidence="2" key="1">
    <citation type="submission" date="2023-04" db="EMBL/GenBank/DDBJ databases">
        <title>Phytophthora fragariaefolia NBRC 109709.</title>
        <authorList>
            <person name="Ichikawa N."/>
            <person name="Sato H."/>
            <person name="Tonouchi N."/>
        </authorList>
    </citation>
    <scope>NUCLEOTIDE SEQUENCE</scope>
    <source>
        <strain evidence="2">NBRC 109709</strain>
    </source>
</reference>
<keyword evidence="1" id="KW-0472">Membrane</keyword>
<sequence length="220" mass="24386">MDLITNEVNSASFGATLLAHLTASFEQNIMQKPMPVAKGEGPHILQGPDNRLLYYAAHDINLLYVRNLLSLFDVILLLHEQPPDRVQVVIPSCSGEVDLGDGTTDVRCPFSTFKKLIGKTLKHVCVADTLRPFIDSLNHEQNPDINSTPTTTKLTDLPRSVEVGVIDDGTSQPHGVAAFETLLWMLFGVLICCFIALLIRHAIKSRMEHQKYGSIPMNNR</sequence>
<evidence type="ECO:0000313" key="2">
    <source>
        <dbReference type="EMBL" id="GMF44764.1"/>
    </source>
</evidence>
<dbReference type="OrthoDB" id="75078at2759"/>
<dbReference type="EMBL" id="BSXT01001728">
    <property type="protein sequence ID" value="GMF44764.1"/>
    <property type="molecule type" value="Genomic_DNA"/>
</dbReference>
<protein>
    <submittedName>
        <fullName evidence="2">Unnamed protein product</fullName>
    </submittedName>
</protein>
<evidence type="ECO:0000313" key="3">
    <source>
        <dbReference type="Proteomes" id="UP001165121"/>
    </source>
</evidence>
<keyword evidence="3" id="KW-1185">Reference proteome</keyword>